<keyword evidence="2" id="KW-1185">Reference proteome</keyword>
<keyword evidence="1" id="KW-0418">Kinase</keyword>
<dbReference type="InterPro" id="IPR027417">
    <property type="entry name" value="P-loop_NTPase"/>
</dbReference>
<protein>
    <submittedName>
        <fullName evidence="1">Gamma-glutamyl kinase</fullName>
    </submittedName>
</protein>
<organism evidence="1 2">
    <name type="scientific">Rhodosalinus halophilus</name>
    <dbReference type="NCBI Taxonomy" id="2259333"/>
    <lineage>
        <taxon>Bacteria</taxon>
        <taxon>Pseudomonadati</taxon>
        <taxon>Pseudomonadota</taxon>
        <taxon>Alphaproteobacteria</taxon>
        <taxon>Rhodobacterales</taxon>
        <taxon>Paracoccaceae</taxon>
        <taxon>Rhodosalinus</taxon>
    </lineage>
</organism>
<dbReference type="GO" id="GO:0016301">
    <property type="term" value="F:kinase activity"/>
    <property type="evidence" value="ECO:0007669"/>
    <property type="project" value="UniProtKB-KW"/>
</dbReference>
<sequence>MLFFARERLVLLSVPKTGTTAWQSALGARASMVVRDPPELKHAPLYRYNRFFRPMFEKFCDGPIEIVAVVREPVSWLGSWYRYRQRPFLRGKPASTEGLSFDAFVQGYLQPTPPPWAAVGSQAAFLAPRPSGVRVDRLFRYESQDALRMFLEDRLGIAVAPERENVSPPAPLTLSPATESALHAARAEDFALWTSAEG</sequence>
<dbReference type="OrthoDB" id="7687351at2"/>
<evidence type="ECO:0000313" key="2">
    <source>
        <dbReference type="Proteomes" id="UP000253370"/>
    </source>
</evidence>
<dbReference type="SUPFAM" id="SSF52540">
    <property type="entry name" value="P-loop containing nucleoside triphosphate hydrolases"/>
    <property type="match status" value="1"/>
</dbReference>
<dbReference type="AlphaFoldDB" id="A0A365U6B8"/>
<reference evidence="1 2" key="1">
    <citation type="submission" date="2018-07" db="EMBL/GenBank/DDBJ databases">
        <title>Rhodosalinus sp. strain E84T genomic sequence and assembly.</title>
        <authorList>
            <person name="Liu Z.-W."/>
            <person name="Lu D.-C."/>
        </authorList>
    </citation>
    <scope>NUCLEOTIDE SEQUENCE [LARGE SCALE GENOMIC DNA]</scope>
    <source>
        <strain evidence="1 2">E84</strain>
    </source>
</reference>
<keyword evidence="1" id="KW-0808">Transferase</keyword>
<dbReference type="EMBL" id="QNTQ01000013">
    <property type="protein sequence ID" value="RBI84055.1"/>
    <property type="molecule type" value="Genomic_DNA"/>
</dbReference>
<dbReference type="Proteomes" id="UP000253370">
    <property type="component" value="Unassembled WGS sequence"/>
</dbReference>
<comment type="caution">
    <text evidence="1">The sequence shown here is derived from an EMBL/GenBank/DDBJ whole genome shotgun (WGS) entry which is preliminary data.</text>
</comment>
<proteinExistence type="predicted"/>
<gene>
    <name evidence="1" type="ORF">DRV85_13660</name>
</gene>
<evidence type="ECO:0000313" key="1">
    <source>
        <dbReference type="EMBL" id="RBI84055.1"/>
    </source>
</evidence>
<name>A0A365U6B8_9RHOB</name>
<dbReference type="RefSeq" id="WP_113290034.1">
    <property type="nucleotide sequence ID" value="NZ_QNTQ01000013.1"/>
</dbReference>
<accession>A0A365U6B8</accession>